<dbReference type="Proteomes" id="UP000315636">
    <property type="component" value="Unassembled WGS sequence"/>
</dbReference>
<feature type="region of interest" description="Disordered" evidence="1">
    <location>
        <begin position="1"/>
        <end position="45"/>
    </location>
</feature>
<dbReference type="AlphaFoldDB" id="A0A521FEI5"/>
<accession>A0A521FEI5</accession>
<sequence>MESKNENIESQNNHLIPPGEENVASAQLNENKPQTSIPPGVPLDSEGEIVVENNEQTVIPPGMPQNTK</sequence>
<name>A0A521FEI5_9BACL</name>
<organism evidence="2 3">
    <name type="scientific">Melghirimyces algeriensis</name>
    <dbReference type="NCBI Taxonomy" id="910412"/>
    <lineage>
        <taxon>Bacteria</taxon>
        <taxon>Bacillati</taxon>
        <taxon>Bacillota</taxon>
        <taxon>Bacilli</taxon>
        <taxon>Bacillales</taxon>
        <taxon>Thermoactinomycetaceae</taxon>
        <taxon>Melghirimyces</taxon>
    </lineage>
</organism>
<evidence type="ECO:0000313" key="3">
    <source>
        <dbReference type="Proteomes" id="UP000315636"/>
    </source>
</evidence>
<proteinExistence type="predicted"/>
<dbReference type="EMBL" id="FXTI01000017">
    <property type="protein sequence ID" value="SMO94606.1"/>
    <property type="molecule type" value="Genomic_DNA"/>
</dbReference>
<evidence type="ECO:0000256" key="1">
    <source>
        <dbReference type="SAM" id="MobiDB-lite"/>
    </source>
</evidence>
<evidence type="ECO:0000313" key="2">
    <source>
        <dbReference type="EMBL" id="SMO94606.1"/>
    </source>
</evidence>
<protein>
    <submittedName>
        <fullName evidence="2">Uncharacterized protein</fullName>
    </submittedName>
</protein>
<keyword evidence="3" id="KW-1185">Reference proteome</keyword>
<dbReference type="RefSeq" id="WP_142506828.1">
    <property type="nucleotide sequence ID" value="NZ_FXTI01000017.1"/>
</dbReference>
<feature type="compositionally biased region" description="Polar residues" evidence="1">
    <location>
        <begin position="24"/>
        <end position="37"/>
    </location>
</feature>
<gene>
    <name evidence="2" type="ORF">SAMN06264849_11760</name>
</gene>
<reference evidence="2 3" key="1">
    <citation type="submission" date="2017-05" db="EMBL/GenBank/DDBJ databases">
        <authorList>
            <person name="Varghese N."/>
            <person name="Submissions S."/>
        </authorList>
    </citation>
    <scope>NUCLEOTIDE SEQUENCE [LARGE SCALE GENOMIC DNA]</scope>
    <source>
        <strain evidence="2 3">DSM 45474</strain>
    </source>
</reference>